<name>A0A3S1C0N4_ANAVA</name>
<dbReference type="Proteomes" id="UP000276103">
    <property type="component" value="Unassembled WGS sequence"/>
</dbReference>
<proteinExistence type="predicted"/>
<evidence type="ECO:0000313" key="2">
    <source>
        <dbReference type="Proteomes" id="UP000276103"/>
    </source>
</evidence>
<accession>A0A3S1C0N4</accession>
<dbReference type="OrthoDB" id="447919at2"/>
<gene>
    <name evidence="1" type="ORF">DSM107003_35690</name>
</gene>
<sequence length="215" mass="24609">MTVQTTAGVLFQTAYESRYTWNDNFPGYSADVQLLQGSEVYTGKIHINRDLDVEVTGVADQEIEEGIYIQLQETVTRCKPYNFQQSHSQHEFTLGHTDETGSVTILVKGESIDSQYKIRDRKICQENRVMGRMALVIDTWDYFDTGTGYIASQYDVVFCNSKTNEVNSVLKFTDTYQKFGDYYIMTKQVVEDHENGVSQVADSITEFTYSNIKLL</sequence>
<evidence type="ECO:0008006" key="3">
    <source>
        <dbReference type="Google" id="ProtNLM"/>
    </source>
</evidence>
<reference evidence="1 2" key="1">
    <citation type="journal article" date="2019" name="Genome Biol. Evol.">
        <title>Day and night: Metabolic profiles and evolutionary relationships of six axenic non-marine cyanobacteria.</title>
        <authorList>
            <person name="Will S.E."/>
            <person name="Henke P."/>
            <person name="Boedeker C."/>
            <person name="Huang S."/>
            <person name="Brinkmann H."/>
            <person name="Rohde M."/>
            <person name="Jarek M."/>
            <person name="Friedl T."/>
            <person name="Seufert S."/>
            <person name="Schumacher M."/>
            <person name="Overmann J."/>
            <person name="Neumann-Schaal M."/>
            <person name="Petersen J."/>
        </authorList>
    </citation>
    <scope>NUCLEOTIDE SEQUENCE [LARGE SCALE GENOMIC DNA]</scope>
    <source>
        <strain evidence="1 2">SAG 1403-4b</strain>
    </source>
</reference>
<dbReference type="Pfam" id="PF11866">
    <property type="entry name" value="DUF3386"/>
    <property type="match status" value="1"/>
</dbReference>
<dbReference type="InterPro" id="IPR021809">
    <property type="entry name" value="DUF3386"/>
</dbReference>
<protein>
    <recommendedName>
        <fullName evidence="3">DUF3386 domain-containing protein</fullName>
    </recommendedName>
</protein>
<evidence type="ECO:0000313" key="1">
    <source>
        <dbReference type="EMBL" id="RUS94892.1"/>
    </source>
</evidence>
<keyword evidence="2" id="KW-1185">Reference proteome</keyword>
<organism evidence="1 2">
    <name type="scientific">Trichormus variabilis SAG 1403-4b</name>
    <dbReference type="NCBI Taxonomy" id="447716"/>
    <lineage>
        <taxon>Bacteria</taxon>
        <taxon>Bacillati</taxon>
        <taxon>Cyanobacteriota</taxon>
        <taxon>Cyanophyceae</taxon>
        <taxon>Nostocales</taxon>
        <taxon>Nostocaceae</taxon>
        <taxon>Trichormus</taxon>
    </lineage>
</organism>
<dbReference type="AlphaFoldDB" id="A0A3S1C0N4"/>
<dbReference type="RefSeq" id="WP_127055435.1">
    <property type="nucleotide sequence ID" value="NZ_RSCM01000012.1"/>
</dbReference>
<comment type="caution">
    <text evidence="1">The sequence shown here is derived from an EMBL/GenBank/DDBJ whole genome shotgun (WGS) entry which is preliminary data.</text>
</comment>
<dbReference type="EMBL" id="RSCM01000012">
    <property type="protein sequence ID" value="RUS94892.1"/>
    <property type="molecule type" value="Genomic_DNA"/>
</dbReference>